<evidence type="ECO:0000313" key="3">
    <source>
        <dbReference type="WBParaSite" id="NBR_0000066001-mRNA-1"/>
    </source>
</evidence>
<proteinExistence type="predicted"/>
<evidence type="ECO:0000313" key="1">
    <source>
        <dbReference type="EMBL" id="VDL63515.1"/>
    </source>
</evidence>
<dbReference type="EMBL" id="UYSL01000335">
    <property type="protein sequence ID" value="VDL63515.1"/>
    <property type="molecule type" value="Genomic_DNA"/>
</dbReference>
<accession>A0A0N4XDQ8</accession>
<reference evidence="1 2" key="2">
    <citation type="submission" date="2018-11" db="EMBL/GenBank/DDBJ databases">
        <authorList>
            <consortium name="Pathogen Informatics"/>
        </authorList>
    </citation>
    <scope>NUCLEOTIDE SEQUENCE [LARGE SCALE GENOMIC DNA]</scope>
</reference>
<dbReference type="WBParaSite" id="NBR_0000066001-mRNA-1">
    <property type="protein sequence ID" value="NBR_0000066001-mRNA-1"/>
    <property type="gene ID" value="NBR_0000066001"/>
</dbReference>
<keyword evidence="2" id="KW-1185">Reference proteome</keyword>
<dbReference type="AlphaFoldDB" id="A0A0N4XDQ8"/>
<organism evidence="3">
    <name type="scientific">Nippostrongylus brasiliensis</name>
    <name type="common">Rat hookworm</name>
    <dbReference type="NCBI Taxonomy" id="27835"/>
    <lineage>
        <taxon>Eukaryota</taxon>
        <taxon>Metazoa</taxon>
        <taxon>Ecdysozoa</taxon>
        <taxon>Nematoda</taxon>
        <taxon>Chromadorea</taxon>
        <taxon>Rhabditida</taxon>
        <taxon>Rhabditina</taxon>
        <taxon>Rhabditomorpha</taxon>
        <taxon>Strongyloidea</taxon>
        <taxon>Heligmosomidae</taxon>
        <taxon>Nippostrongylus</taxon>
    </lineage>
</organism>
<dbReference type="Proteomes" id="UP000271162">
    <property type="component" value="Unassembled WGS sequence"/>
</dbReference>
<gene>
    <name evidence="1" type="ORF">NBR_LOCUS661</name>
</gene>
<sequence>MARDPETLKKGIKLNLKFIDPDAMSAERIMTKKLVSDVSEQKAETRPSLIKVMSVAPPPPNTSSEKDFVEKLAARIEEDEAERVKADANNPLKYTVKDGILYKQNKTPAVLQIPRSSEIVPIAKPQEVKWRDEGRVGNFTMLSHGISSRPGPDDLLPTLTNDLIADDHNPPPYPFNTTFETIVGIDDFAIRAHFAGDLMCKIQEGGRFITAYATSMPRPDPSAPQQLDGIVRRVRAPDQHIPKRSTENIPFHEKSREDLDIRTEFWTT</sequence>
<name>A0A0N4XDQ8_NIPBR</name>
<evidence type="ECO:0000313" key="2">
    <source>
        <dbReference type="Proteomes" id="UP000271162"/>
    </source>
</evidence>
<protein>
    <submittedName>
        <fullName evidence="3">PRP21_like_P domain-containing protein</fullName>
    </submittedName>
</protein>
<reference evidence="3" key="1">
    <citation type="submission" date="2017-02" db="UniProtKB">
        <authorList>
            <consortium name="WormBaseParasite"/>
        </authorList>
    </citation>
    <scope>IDENTIFICATION</scope>
</reference>